<dbReference type="EMBL" id="LN614830">
    <property type="protein sequence ID" value="CEG61574.1"/>
    <property type="molecule type" value="Genomic_DNA"/>
</dbReference>
<dbReference type="AlphaFoldDB" id="A0A098GGF8"/>
<proteinExistence type="predicted"/>
<reference evidence="3 5" key="3">
    <citation type="submission" date="2016-10" db="EMBL/GenBank/DDBJ databases">
        <authorList>
            <person name="Varghese N."/>
            <person name="Submissions S."/>
        </authorList>
    </citation>
    <scope>NUCLEOTIDE SEQUENCE [LARGE SCALE GENOMIC DNA]</scope>
    <source>
        <strain evidence="3 5">ATCC 33218</strain>
    </source>
</reference>
<dbReference type="PATRIC" id="fig|451.8.peg.2974"/>
<evidence type="ECO:0000313" key="2">
    <source>
        <dbReference type="EMBL" id="CEG61574.1"/>
    </source>
</evidence>
<dbReference type="Proteomes" id="UP000032414">
    <property type="component" value="Chromosome I"/>
</dbReference>
<gene>
    <name evidence="2" type="ORF">LMI_2306</name>
    <name evidence="3" type="ORF">SAMN02982997_01782</name>
</gene>
<feature type="region of interest" description="Disordered" evidence="1">
    <location>
        <begin position="184"/>
        <end position="204"/>
    </location>
</feature>
<protein>
    <submittedName>
        <fullName evidence="2">Uncharacterized protein</fullName>
    </submittedName>
</protein>
<feature type="compositionally biased region" description="Basic and acidic residues" evidence="1">
    <location>
        <begin position="192"/>
        <end position="204"/>
    </location>
</feature>
<accession>A0A098GGF8</accession>
<evidence type="ECO:0000313" key="4">
    <source>
        <dbReference type="Proteomes" id="UP000032414"/>
    </source>
</evidence>
<sequence length="364" mass="41413">MENKFCNGIMVRRLIHGKAKMHIRKIKLDEEWLQRNVSAKLYKKLKNSPVKSCPDLLVGEEIELPISVKKIEGTNCYKVGTVTKATALIGRKEGCKFGVPLSLSEEEGEDYWLVTDEDKVGEFEATHGALFRSQEQAEEFAKMYSSLHDFCKSNYSKETNIHLVLSEATYCQFERELKQYHHEIKKSKGKRKQESNDEQKTLDAEHLPSKPILATYEFFTVNDIKGRYPMPDNSPIRVISFSPIITHEFLIRHFPASLWVHNELIRLGQKGEIVPGLEVPQQLIRVSQPVASSGFFGKIKEVVGLKPKEGKHQVSSELSRGQNQVATIQYLVENGLYNNNPVSKKAEKISLEVGENRSETTPLL</sequence>
<dbReference type="RefSeq" id="WP_045099791.1">
    <property type="nucleotide sequence ID" value="NZ_CP020614.1"/>
</dbReference>
<dbReference type="Proteomes" id="UP000182998">
    <property type="component" value="Unassembled WGS sequence"/>
</dbReference>
<dbReference type="EMBL" id="FMVN01000008">
    <property type="protein sequence ID" value="SCY46260.1"/>
    <property type="molecule type" value="Genomic_DNA"/>
</dbReference>
<evidence type="ECO:0000313" key="3">
    <source>
        <dbReference type="EMBL" id="SCY46260.1"/>
    </source>
</evidence>
<dbReference type="HOGENOM" id="CLU_760601_0_0_6"/>
<organism evidence="2 4">
    <name type="scientific">Legionella micdadei</name>
    <name type="common">Tatlockia micdadei</name>
    <dbReference type="NCBI Taxonomy" id="451"/>
    <lineage>
        <taxon>Bacteria</taxon>
        <taxon>Pseudomonadati</taxon>
        <taxon>Pseudomonadota</taxon>
        <taxon>Gammaproteobacteria</taxon>
        <taxon>Legionellales</taxon>
        <taxon>Legionellaceae</taxon>
        <taxon>Legionella</taxon>
    </lineage>
</organism>
<dbReference type="KEGG" id="tmc:LMI_2306"/>
<keyword evidence="5" id="KW-1185">Reference proteome</keyword>
<reference evidence="2" key="2">
    <citation type="submission" date="2014-09" db="EMBL/GenBank/DDBJ databases">
        <authorList>
            <person name="GOMEZ-VALERO Laura"/>
        </authorList>
    </citation>
    <scope>NUCLEOTIDE SEQUENCE</scope>
    <source>
        <strain evidence="2">ATCC33218</strain>
    </source>
</reference>
<reference evidence="4" key="1">
    <citation type="submission" date="2014-09" db="EMBL/GenBank/DDBJ databases">
        <authorList>
            <person name="Gomez-Valero L."/>
        </authorList>
    </citation>
    <scope>NUCLEOTIDE SEQUENCE [LARGE SCALE GENOMIC DNA]</scope>
    <source>
        <strain evidence="4">ATCC33218</strain>
    </source>
</reference>
<dbReference type="OrthoDB" id="9937783at2"/>
<dbReference type="STRING" id="451.B6N58_04635"/>
<evidence type="ECO:0000313" key="5">
    <source>
        <dbReference type="Proteomes" id="UP000182998"/>
    </source>
</evidence>
<name>A0A098GGF8_LEGMI</name>
<evidence type="ECO:0000256" key="1">
    <source>
        <dbReference type="SAM" id="MobiDB-lite"/>
    </source>
</evidence>